<protein>
    <recommendedName>
        <fullName evidence="4">MOMP-like family protein</fullName>
    </recommendedName>
</protein>
<dbReference type="RefSeq" id="WP_194848146.1">
    <property type="nucleotide sequence ID" value="NZ_JAAEJV010000044.1"/>
</dbReference>
<evidence type="ECO:0000313" key="3">
    <source>
        <dbReference type="Proteomes" id="UP001194714"/>
    </source>
</evidence>
<feature type="signal peptide" evidence="1">
    <location>
        <begin position="1"/>
        <end position="18"/>
    </location>
</feature>
<reference evidence="2 3" key="1">
    <citation type="submission" date="2020-01" db="EMBL/GenBank/DDBJ databases">
        <title>Draft genome sequence of Cand. Neptunochlamydia vexilliferae K9.</title>
        <authorList>
            <person name="Schulz F."/>
            <person name="Koestlbacher S."/>
            <person name="Wascher F."/>
            <person name="Pizzetti I."/>
            <person name="Horn M."/>
        </authorList>
    </citation>
    <scope>NUCLEOTIDE SEQUENCE [LARGE SCALE GENOMIC DNA]</scope>
    <source>
        <strain evidence="2 3">K9</strain>
    </source>
</reference>
<keyword evidence="1" id="KW-0732">Signal</keyword>
<dbReference type="EMBL" id="JAAEJV010000044">
    <property type="protein sequence ID" value="MBF5059836.1"/>
    <property type="molecule type" value="Genomic_DNA"/>
</dbReference>
<sequence>MKFKFVLFLALSLSLLHAESEIRMRGIEDRVAKLEQKGAPKAAHHPITPCAGPKVRGGRDIHLSADFLFWTARLDGLTYAKTGFGSLVNSPSRGRVQAVDWSWDPGFKAGLGWSFCHGCWDMLLQYTWFYTNVDDSKKSESMVPGFQIFTPEDIPLSILPFQKGSAHFDLHYQVGDLELGRNYYVSKTLKLRPFVGAKGTWQKQDYNVFLDTIPITTNFFHFKTRIDHSLYGIGIRGGLNTSWQFSKNVSLYGNMALSGLWVHYNTNRKDTFTQIANGEQVGTSITTTNIEARLRLIKPVLEFAMGLRAETYYGCGRYHVLVQAGWESQIWLNQTLYISLNNNYDRFDLSLQGLTAKLRLDF</sequence>
<dbReference type="Proteomes" id="UP001194714">
    <property type="component" value="Unassembled WGS sequence"/>
</dbReference>
<organism evidence="2 3">
    <name type="scientific">Candidatus Neptunichlamydia vexilliferae</name>
    <dbReference type="NCBI Taxonomy" id="1651774"/>
    <lineage>
        <taxon>Bacteria</taxon>
        <taxon>Pseudomonadati</taxon>
        <taxon>Chlamydiota</taxon>
        <taxon>Chlamydiia</taxon>
        <taxon>Parachlamydiales</taxon>
        <taxon>Simkaniaceae</taxon>
        <taxon>Candidatus Neptunichlamydia</taxon>
    </lineage>
</organism>
<evidence type="ECO:0000256" key="1">
    <source>
        <dbReference type="SAM" id="SignalP"/>
    </source>
</evidence>
<accession>A0ABS0B0D9</accession>
<name>A0ABS0B0D9_9BACT</name>
<evidence type="ECO:0008006" key="4">
    <source>
        <dbReference type="Google" id="ProtNLM"/>
    </source>
</evidence>
<keyword evidence="3" id="KW-1185">Reference proteome</keyword>
<dbReference type="InterPro" id="IPR007825">
    <property type="entry name" value="Major_OMP_Legionella"/>
</dbReference>
<feature type="chain" id="PRO_5046935251" description="MOMP-like family protein" evidence="1">
    <location>
        <begin position="19"/>
        <end position="362"/>
    </location>
</feature>
<gene>
    <name evidence="2" type="ORF">NEPTK9_001355</name>
</gene>
<proteinExistence type="predicted"/>
<evidence type="ECO:0000313" key="2">
    <source>
        <dbReference type="EMBL" id="MBF5059836.1"/>
    </source>
</evidence>
<comment type="caution">
    <text evidence="2">The sequence shown here is derived from an EMBL/GenBank/DDBJ whole genome shotgun (WGS) entry which is preliminary data.</text>
</comment>
<dbReference type="Pfam" id="PF05150">
    <property type="entry name" value="Legionella_OMP"/>
    <property type="match status" value="1"/>
</dbReference>